<dbReference type="Proteomes" id="UP000198546">
    <property type="component" value="Chromosome i"/>
</dbReference>
<keyword evidence="4" id="KW-1185">Reference proteome</keyword>
<dbReference type="PANTHER" id="PTHR33164">
    <property type="entry name" value="TRANSCRIPTIONAL REGULATOR, MARR FAMILY"/>
    <property type="match status" value="1"/>
</dbReference>
<evidence type="ECO:0000256" key="1">
    <source>
        <dbReference type="SAM" id="MobiDB-lite"/>
    </source>
</evidence>
<evidence type="ECO:0000259" key="2">
    <source>
        <dbReference type="PROSITE" id="PS50995"/>
    </source>
</evidence>
<proteinExistence type="predicted"/>
<evidence type="ECO:0000313" key="4">
    <source>
        <dbReference type="Proteomes" id="UP000198546"/>
    </source>
</evidence>
<dbReference type="PANTHER" id="PTHR33164:SF106">
    <property type="entry name" value="TRANSCRIPTIONAL REGULATORY PROTEIN"/>
    <property type="match status" value="1"/>
</dbReference>
<accession>A0A1G6W0B9</accession>
<name>A0A1G6W0B9_9ACTN</name>
<evidence type="ECO:0000313" key="3">
    <source>
        <dbReference type="EMBL" id="SDD59248.1"/>
    </source>
</evidence>
<sequence>MTHMTTEHKPEPDGPAVAAGVRRVQVLSDKVQRHLARLLEVNPTDLSAMEHLLERGPMTASELAGRMEMSTAATTHVIDRLSRAGHVRRAAHPSDRRKVSVEPEPESVERAMTELRPIIAGVVRAASARTPEERAVIASFLDDVAGFYDSLLDEPGR</sequence>
<organism evidence="3 4">
    <name type="scientific">Auraticoccus monumenti</name>
    <dbReference type="NCBI Taxonomy" id="675864"/>
    <lineage>
        <taxon>Bacteria</taxon>
        <taxon>Bacillati</taxon>
        <taxon>Actinomycetota</taxon>
        <taxon>Actinomycetes</taxon>
        <taxon>Propionibacteriales</taxon>
        <taxon>Propionibacteriaceae</taxon>
        <taxon>Auraticoccus</taxon>
    </lineage>
</organism>
<dbReference type="GO" id="GO:0003700">
    <property type="term" value="F:DNA-binding transcription factor activity"/>
    <property type="evidence" value="ECO:0007669"/>
    <property type="project" value="InterPro"/>
</dbReference>
<dbReference type="EMBL" id="LT629688">
    <property type="protein sequence ID" value="SDD59248.1"/>
    <property type="molecule type" value="Genomic_DNA"/>
</dbReference>
<dbReference type="Gene3D" id="1.10.10.10">
    <property type="entry name" value="Winged helix-like DNA-binding domain superfamily/Winged helix DNA-binding domain"/>
    <property type="match status" value="1"/>
</dbReference>
<dbReference type="GO" id="GO:0006950">
    <property type="term" value="P:response to stress"/>
    <property type="evidence" value="ECO:0007669"/>
    <property type="project" value="TreeGrafter"/>
</dbReference>
<dbReference type="GO" id="GO:0003677">
    <property type="term" value="F:DNA binding"/>
    <property type="evidence" value="ECO:0007669"/>
    <property type="project" value="UniProtKB-KW"/>
</dbReference>
<feature type="domain" description="HTH marR-type" evidence="2">
    <location>
        <begin position="1"/>
        <end position="146"/>
    </location>
</feature>
<dbReference type="InterPro" id="IPR000835">
    <property type="entry name" value="HTH_MarR-typ"/>
</dbReference>
<feature type="compositionally biased region" description="Basic and acidic residues" evidence="1">
    <location>
        <begin position="92"/>
        <end position="108"/>
    </location>
</feature>
<dbReference type="SMART" id="SM00347">
    <property type="entry name" value="HTH_MARR"/>
    <property type="match status" value="1"/>
</dbReference>
<keyword evidence="3" id="KW-0238">DNA-binding</keyword>
<dbReference type="InterPro" id="IPR036388">
    <property type="entry name" value="WH-like_DNA-bd_sf"/>
</dbReference>
<dbReference type="InterPro" id="IPR039422">
    <property type="entry name" value="MarR/SlyA-like"/>
</dbReference>
<dbReference type="Pfam" id="PF01047">
    <property type="entry name" value="MarR"/>
    <property type="match status" value="1"/>
</dbReference>
<dbReference type="SUPFAM" id="SSF46785">
    <property type="entry name" value="Winged helix' DNA-binding domain"/>
    <property type="match status" value="1"/>
</dbReference>
<feature type="region of interest" description="Disordered" evidence="1">
    <location>
        <begin position="85"/>
        <end position="108"/>
    </location>
</feature>
<gene>
    <name evidence="3" type="ORF">SAMN04489747_1307</name>
</gene>
<dbReference type="AlphaFoldDB" id="A0A1G6W0B9"/>
<protein>
    <submittedName>
        <fullName evidence="3">DNA-binding transcriptional regulator, MarR family</fullName>
    </submittedName>
</protein>
<dbReference type="InterPro" id="IPR036390">
    <property type="entry name" value="WH_DNA-bd_sf"/>
</dbReference>
<reference evidence="3 4" key="1">
    <citation type="submission" date="2016-10" db="EMBL/GenBank/DDBJ databases">
        <authorList>
            <person name="de Groot N.N."/>
        </authorList>
    </citation>
    <scope>NUCLEOTIDE SEQUENCE [LARGE SCALE GENOMIC DNA]</scope>
    <source>
        <strain evidence="3 4">MON 2.2</strain>
    </source>
</reference>
<dbReference type="PROSITE" id="PS50995">
    <property type="entry name" value="HTH_MARR_2"/>
    <property type="match status" value="1"/>
</dbReference>